<evidence type="ECO:0000256" key="1">
    <source>
        <dbReference type="SAM" id="MobiDB-lite"/>
    </source>
</evidence>
<dbReference type="EMBL" id="OFSM01000023">
    <property type="protein sequence ID" value="SOY31284.1"/>
    <property type="molecule type" value="Genomic_DNA"/>
</dbReference>
<dbReference type="RefSeq" id="WP_103241282.1">
    <property type="nucleotide sequence ID" value="NZ_JANJZD010000021.1"/>
</dbReference>
<organism evidence="2 3">
    <name type="scientific">Acetatifactor muris</name>
    <dbReference type="NCBI Taxonomy" id="879566"/>
    <lineage>
        <taxon>Bacteria</taxon>
        <taxon>Bacillati</taxon>
        <taxon>Bacillota</taxon>
        <taxon>Clostridia</taxon>
        <taxon>Lachnospirales</taxon>
        <taxon>Lachnospiraceae</taxon>
        <taxon>Acetatifactor</taxon>
    </lineage>
</organism>
<dbReference type="Proteomes" id="UP000236311">
    <property type="component" value="Unassembled WGS sequence"/>
</dbReference>
<accession>A0A2K4ZLB8</accession>
<keyword evidence="3" id="KW-1185">Reference proteome</keyword>
<protein>
    <submittedName>
        <fullName evidence="2">Uncharacterized protein</fullName>
    </submittedName>
</protein>
<reference evidence="2 3" key="1">
    <citation type="submission" date="2018-01" db="EMBL/GenBank/DDBJ databases">
        <authorList>
            <person name="Gaut B.S."/>
            <person name="Morton B.R."/>
            <person name="Clegg M.T."/>
            <person name="Duvall M.R."/>
        </authorList>
    </citation>
    <scope>NUCLEOTIDE SEQUENCE [LARGE SCALE GENOMIC DNA]</scope>
    <source>
        <strain evidence="2">GP69</strain>
    </source>
</reference>
<sequence>MEIRAMEQEEQKYTYRQSMQIQGQTGSIGYLRGDFGSRGNEFYTTWNDHRQSLKTEEFQAEFDGVINALRSEEYGLLESRSRMRSYAGSFPDSSFSGNCGTEYGFRVDTEKHAYLIRCNPVKGDYNFYCFCYVKEWLDSHMKKARQGIRFIDPHYKELFRIPDGEKILITTGWGEKNERVCRFIDEYHSEIGSNIYHICEFAERMERSGAACEPVQAEPQKNKNMETPSGYPSMCKKTHNHKER</sequence>
<dbReference type="OrthoDB" id="2594680at2"/>
<dbReference type="AlphaFoldDB" id="A0A2K4ZLB8"/>
<gene>
    <name evidence="2" type="ORF">AMURIS_04020</name>
</gene>
<feature type="region of interest" description="Disordered" evidence="1">
    <location>
        <begin position="213"/>
        <end position="244"/>
    </location>
</feature>
<evidence type="ECO:0000313" key="2">
    <source>
        <dbReference type="EMBL" id="SOY31284.1"/>
    </source>
</evidence>
<name>A0A2K4ZLB8_9FIRM</name>
<proteinExistence type="predicted"/>
<evidence type="ECO:0000313" key="3">
    <source>
        <dbReference type="Proteomes" id="UP000236311"/>
    </source>
</evidence>